<dbReference type="SMART" id="SM00558">
    <property type="entry name" value="JmjC"/>
    <property type="match status" value="1"/>
</dbReference>
<evidence type="ECO:0000256" key="7">
    <source>
        <dbReference type="ARBA" id="ARBA00022853"/>
    </source>
</evidence>
<dbReference type="GO" id="GO:0140680">
    <property type="term" value="F:histone H3K36me/H3K36me2 demethylase activity"/>
    <property type="evidence" value="ECO:0007669"/>
    <property type="project" value="UniProtKB-EC"/>
</dbReference>
<keyword evidence="18" id="KW-1185">Reference proteome</keyword>
<evidence type="ECO:0000256" key="10">
    <source>
        <dbReference type="ARBA" id="ARBA00023004"/>
    </source>
</evidence>
<proteinExistence type="inferred from homology"/>
<dbReference type="InterPro" id="IPR003347">
    <property type="entry name" value="JmjC_dom"/>
</dbReference>
<evidence type="ECO:0000313" key="17">
    <source>
        <dbReference type="EMBL" id="ODV93822.1"/>
    </source>
</evidence>
<keyword evidence="11" id="KW-0805">Transcription regulation</keyword>
<keyword evidence="12" id="KW-0804">Transcription</keyword>
<keyword evidence="8" id="KW-0223">Dioxygenase</keyword>
<evidence type="ECO:0000256" key="5">
    <source>
        <dbReference type="ARBA" id="ARBA00022723"/>
    </source>
</evidence>
<dbReference type="OrthoDB" id="5876800at2759"/>
<feature type="domain" description="JmjC" evidence="16">
    <location>
        <begin position="181"/>
        <end position="356"/>
    </location>
</feature>
<evidence type="ECO:0000256" key="2">
    <source>
        <dbReference type="ARBA" id="ARBA00004123"/>
    </source>
</evidence>
<keyword evidence="7" id="KW-0156">Chromatin regulator</keyword>
<keyword evidence="6" id="KW-0862">Zinc</keyword>
<dbReference type="AlphaFoldDB" id="A0A1E4TQ27"/>
<comment type="subcellular location">
    <subcellularLocation>
        <location evidence="2">Nucleus</location>
    </subcellularLocation>
</comment>
<dbReference type="Proteomes" id="UP000094236">
    <property type="component" value="Unassembled WGS sequence"/>
</dbReference>
<dbReference type="EC" id="1.14.11.27" evidence="4"/>
<evidence type="ECO:0000256" key="6">
    <source>
        <dbReference type="ARBA" id="ARBA00022833"/>
    </source>
</evidence>
<name>A0A1E4TQ27_PACTA</name>
<dbReference type="SUPFAM" id="SSF51197">
    <property type="entry name" value="Clavaminate synthase-like"/>
    <property type="match status" value="1"/>
</dbReference>
<dbReference type="GO" id="GO:0005634">
    <property type="term" value="C:nucleus"/>
    <property type="evidence" value="ECO:0007669"/>
    <property type="project" value="UniProtKB-SubCell"/>
</dbReference>
<protein>
    <recommendedName>
        <fullName evidence="4">[histone H3]-dimethyl-L-lysine(36) demethylase</fullName>
        <ecNumber evidence="4">1.14.11.27</ecNumber>
    </recommendedName>
    <alternativeName>
        <fullName evidence="14">[Histone-H3]-lysine-36 demethylase 1</fullName>
    </alternativeName>
</protein>
<dbReference type="EMBL" id="KV454017">
    <property type="protein sequence ID" value="ODV93822.1"/>
    <property type="molecule type" value="Genomic_DNA"/>
</dbReference>
<dbReference type="InterPro" id="IPR041667">
    <property type="entry name" value="Cupin_8"/>
</dbReference>
<accession>A0A1E4TQ27</accession>
<keyword evidence="13" id="KW-0539">Nucleus</keyword>
<dbReference type="InterPro" id="IPR050690">
    <property type="entry name" value="JHDM1_Histone_Demethylase"/>
</dbReference>
<organism evidence="17 18">
    <name type="scientific">Pachysolen tannophilus NRRL Y-2460</name>
    <dbReference type="NCBI Taxonomy" id="669874"/>
    <lineage>
        <taxon>Eukaryota</taxon>
        <taxon>Fungi</taxon>
        <taxon>Dikarya</taxon>
        <taxon>Ascomycota</taxon>
        <taxon>Saccharomycotina</taxon>
        <taxon>Pichiomycetes</taxon>
        <taxon>Pachysolenaceae</taxon>
        <taxon>Pachysolen</taxon>
    </lineage>
</organism>
<evidence type="ECO:0000256" key="8">
    <source>
        <dbReference type="ARBA" id="ARBA00022964"/>
    </source>
</evidence>
<evidence type="ECO:0000256" key="1">
    <source>
        <dbReference type="ARBA" id="ARBA00001954"/>
    </source>
</evidence>
<keyword evidence="9" id="KW-0560">Oxidoreductase</keyword>
<evidence type="ECO:0000259" key="16">
    <source>
        <dbReference type="PROSITE" id="PS51184"/>
    </source>
</evidence>
<dbReference type="PANTHER" id="PTHR23123">
    <property type="entry name" value="PHD/F-BOX CONTAINING PROTEIN"/>
    <property type="match status" value="1"/>
</dbReference>
<keyword evidence="5" id="KW-0479">Metal-binding</keyword>
<comment type="catalytic activity">
    <reaction evidence="15">
        <text>N(6),N(6)-dimethyl-L-lysyl(36)-[histone H3] + 2 2-oxoglutarate + 2 O2 = L-lysyl(36)-[histone H3] + 2 formaldehyde + 2 succinate + 2 CO2</text>
        <dbReference type="Rhea" id="RHEA:42032"/>
        <dbReference type="Rhea" id="RHEA-COMP:9785"/>
        <dbReference type="Rhea" id="RHEA-COMP:9787"/>
        <dbReference type="ChEBI" id="CHEBI:15379"/>
        <dbReference type="ChEBI" id="CHEBI:16526"/>
        <dbReference type="ChEBI" id="CHEBI:16810"/>
        <dbReference type="ChEBI" id="CHEBI:16842"/>
        <dbReference type="ChEBI" id="CHEBI:29969"/>
        <dbReference type="ChEBI" id="CHEBI:30031"/>
        <dbReference type="ChEBI" id="CHEBI:61976"/>
        <dbReference type="EC" id="1.14.11.27"/>
    </reaction>
</comment>
<evidence type="ECO:0000256" key="15">
    <source>
        <dbReference type="ARBA" id="ARBA00047915"/>
    </source>
</evidence>
<evidence type="ECO:0000256" key="14">
    <source>
        <dbReference type="ARBA" id="ARBA00031083"/>
    </source>
</evidence>
<evidence type="ECO:0000256" key="3">
    <source>
        <dbReference type="ARBA" id="ARBA00008037"/>
    </source>
</evidence>
<dbReference type="STRING" id="669874.A0A1E4TQ27"/>
<evidence type="ECO:0000256" key="12">
    <source>
        <dbReference type="ARBA" id="ARBA00023163"/>
    </source>
</evidence>
<evidence type="ECO:0000256" key="4">
    <source>
        <dbReference type="ARBA" id="ARBA00013246"/>
    </source>
</evidence>
<reference evidence="18" key="1">
    <citation type="submission" date="2016-05" db="EMBL/GenBank/DDBJ databases">
        <title>Comparative genomics of biotechnologically important yeasts.</title>
        <authorList>
            <consortium name="DOE Joint Genome Institute"/>
            <person name="Riley R."/>
            <person name="Haridas S."/>
            <person name="Wolfe K.H."/>
            <person name="Lopes M.R."/>
            <person name="Hittinger C.T."/>
            <person name="Goker M."/>
            <person name="Salamov A."/>
            <person name="Wisecaver J."/>
            <person name="Long T.M."/>
            <person name="Aerts A.L."/>
            <person name="Barry K."/>
            <person name="Choi C."/>
            <person name="Clum A."/>
            <person name="Coughlan A.Y."/>
            <person name="Deshpande S."/>
            <person name="Douglass A.P."/>
            <person name="Hanson S.J."/>
            <person name="Klenk H.-P."/>
            <person name="Labutti K."/>
            <person name="Lapidus A."/>
            <person name="Lindquist E."/>
            <person name="Lipzen A."/>
            <person name="Meier-Kolthoff J.P."/>
            <person name="Ohm R.A."/>
            <person name="Otillar R.P."/>
            <person name="Pangilinan J."/>
            <person name="Peng Y."/>
            <person name="Rokas A."/>
            <person name="Rosa C.A."/>
            <person name="Scheuner C."/>
            <person name="Sibirny A.A."/>
            <person name="Slot J.C."/>
            <person name="Stielow J.B."/>
            <person name="Sun H."/>
            <person name="Kurtzman C.P."/>
            <person name="Blackwell M."/>
            <person name="Grigoriev I.V."/>
            <person name="Jeffries T.W."/>
        </authorList>
    </citation>
    <scope>NUCLEOTIDE SEQUENCE [LARGE SCALE GENOMIC DNA]</scope>
    <source>
        <strain evidence="18">NRRL Y-2460</strain>
    </source>
</reference>
<dbReference type="GO" id="GO:0046872">
    <property type="term" value="F:metal ion binding"/>
    <property type="evidence" value="ECO:0007669"/>
    <property type="project" value="UniProtKB-KW"/>
</dbReference>
<keyword evidence="10" id="KW-0408">Iron</keyword>
<dbReference type="Pfam" id="PF13621">
    <property type="entry name" value="Cupin_8"/>
    <property type="match status" value="1"/>
</dbReference>
<dbReference type="Gene3D" id="2.60.120.650">
    <property type="entry name" value="Cupin"/>
    <property type="match status" value="1"/>
</dbReference>
<gene>
    <name evidence="17" type="ORF">PACTADRAFT_35573</name>
</gene>
<dbReference type="PROSITE" id="PS51184">
    <property type="entry name" value="JMJC"/>
    <property type="match status" value="1"/>
</dbReference>
<evidence type="ECO:0000256" key="11">
    <source>
        <dbReference type="ARBA" id="ARBA00023015"/>
    </source>
</evidence>
<dbReference type="Pfam" id="PF17811">
    <property type="entry name" value="JHD"/>
    <property type="match status" value="1"/>
</dbReference>
<evidence type="ECO:0000313" key="18">
    <source>
        <dbReference type="Proteomes" id="UP000094236"/>
    </source>
</evidence>
<dbReference type="InterPro" id="IPR041070">
    <property type="entry name" value="JHD"/>
</dbReference>
<comment type="similarity">
    <text evidence="3">Belongs to the JHDM1 histone demethylase family.</text>
</comment>
<evidence type="ECO:0000256" key="13">
    <source>
        <dbReference type="ARBA" id="ARBA00023242"/>
    </source>
</evidence>
<evidence type="ECO:0000256" key="9">
    <source>
        <dbReference type="ARBA" id="ARBA00023002"/>
    </source>
</evidence>
<sequence length="501" mass="58101">MSSFQSSLISEYHCFNCDADNPSVLKRKSTRNAKKIDYVALNNGEELRSKDMHRHIERFINFENDKPFDQLVHIIEEDQFNKLDDNYIENLIQKYHSKKPILIKRINPNIFPKNKSKLNLKFPQMSVSDITKVIGEDRPVEVMDVLTQNNSTSWNLGHWRDYYNKPFEDRDRIRNVISLEFSDTELNDLIDIPNFIKSIDVVNELYSAGIIDIKPKVSKYCLMSVKNSFTDFHIDFGGTSVYYTVLKGYKSFIMYPPTADNLKSYENWCLNDNQNSTWFGDLIKPIEQQQFLDKDGEDYYYLNNGLKIDIEAGDLLILPSGWIHSVYTAQDSVVIGGNFLTVSSINTHLKIFEIEKITKVPEKYKFPNFNRIMWLVGYNYLKNGDTGKLSNDEIDSLKALLNFYKIQYNQLYPTKTESSNSETTKKTNSNKNFKQVLKNSIPTGVIGSISQFINDLEKWIDSINHNKELTNGNKSNGEYLKRKIKTEDVSPSNKVKKAKVK</sequence>
<comment type="cofactor">
    <cofactor evidence="1">
        <name>Fe(2+)</name>
        <dbReference type="ChEBI" id="CHEBI:29033"/>
    </cofactor>
</comment>